<name>A0A7Y2EAT2_UNCEI</name>
<dbReference type="Pfam" id="PF10012">
    <property type="entry name" value="DUF2255"/>
    <property type="match status" value="1"/>
</dbReference>
<dbReference type="InterPro" id="IPR016888">
    <property type="entry name" value="UCP028498"/>
</dbReference>
<evidence type="ECO:0000313" key="2">
    <source>
        <dbReference type="Proteomes" id="UP000547674"/>
    </source>
</evidence>
<organism evidence="1 2">
    <name type="scientific">Eiseniibacteriota bacterium</name>
    <dbReference type="NCBI Taxonomy" id="2212470"/>
    <lineage>
        <taxon>Bacteria</taxon>
        <taxon>Candidatus Eiseniibacteriota</taxon>
    </lineage>
</organism>
<dbReference type="Proteomes" id="UP000547674">
    <property type="component" value="Unassembled WGS sequence"/>
</dbReference>
<evidence type="ECO:0000313" key="1">
    <source>
        <dbReference type="EMBL" id="NNF08388.1"/>
    </source>
</evidence>
<gene>
    <name evidence="1" type="ORF">HKN21_16625</name>
</gene>
<dbReference type="EMBL" id="JABDJR010000668">
    <property type="protein sequence ID" value="NNF08388.1"/>
    <property type="molecule type" value="Genomic_DNA"/>
</dbReference>
<protein>
    <submittedName>
        <fullName evidence="1">DUF2255 family protein</fullName>
    </submittedName>
</protein>
<comment type="caution">
    <text evidence="1">The sequence shown here is derived from an EMBL/GenBank/DDBJ whole genome shotgun (WGS) entry which is preliminary data.</text>
</comment>
<proteinExistence type="predicted"/>
<dbReference type="AlphaFoldDB" id="A0A7Y2EAT2"/>
<accession>A0A7Y2EAT2</accession>
<sequence>MGIKGGTSRKTFLDIWMVEVDGRVFARSWSKSERSWFTTFLNEKVGQIRFGTIELDVRGEKLPSDSHLHQRINQAYLDKYTQPENVPYAQGISKPEYENFTMEFFAS</sequence>
<reference evidence="1 2" key="1">
    <citation type="submission" date="2020-03" db="EMBL/GenBank/DDBJ databases">
        <title>Metabolic flexibility allows generalist bacteria to become dominant in a frequently disturbed ecosystem.</title>
        <authorList>
            <person name="Chen Y.-J."/>
            <person name="Leung P.M."/>
            <person name="Bay S.K."/>
            <person name="Hugenholtz P."/>
            <person name="Kessler A.J."/>
            <person name="Shelley G."/>
            <person name="Waite D.W."/>
            <person name="Cook P.L."/>
            <person name="Greening C."/>
        </authorList>
    </citation>
    <scope>NUCLEOTIDE SEQUENCE [LARGE SCALE GENOMIC DNA]</scope>
    <source>
        <strain evidence="1">SS_bin_28</strain>
    </source>
</reference>